<dbReference type="InterPro" id="IPR002048">
    <property type="entry name" value="EF_hand_dom"/>
</dbReference>
<keyword evidence="1" id="KW-0732">Signal</keyword>
<name>A0AA88Y761_PINIB</name>
<evidence type="ECO:0000313" key="3">
    <source>
        <dbReference type="EMBL" id="KAK3093483.1"/>
    </source>
</evidence>
<evidence type="ECO:0000256" key="1">
    <source>
        <dbReference type="SAM" id="SignalP"/>
    </source>
</evidence>
<dbReference type="InterPro" id="IPR018247">
    <property type="entry name" value="EF_Hand_1_Ca_BS"/>
</dbReference>
<organism evidence="3 4">
    <name type="scientific">Pinctada imbricata</name>
    <name type="common">Atlantic pearl-oyster</name>
    <name type="synonym">Pinctada martensii</name>
    <dbReference type="NCBI Taxonomy" id="66713"/>
    <lineage>
        <taxon>Eukaryota</taxon>
        <taxon>Metazoa</taxon>
        <taxon>Spiralia</taxon>
        <taxon>Lophotrochozoa</taxon>
        <taxon>Mollusca</taxon>
        <taxon>Bivalvia</taxon>
        <taxon>Autobranchia</taxon>
        <taxon>Pteriomorphia</taxon>
        <taxon>Pterioida</taxon>
        <taxon>Pterioidea</taxon>
        <taxon>Pteriidae</taxon>
        <taxon>Pinctada</taxon>
    </lineage>
</organism>
<proteinExistence type="predicted"/>
<accession>A0AA88Y761</accession>
<protein>
    <recommendedName>
        <fullName evidence="2">EF-hand domain-containing protein</fullName>
    </recommendedName>
</protein>
<dbReference type="EMBL" id="VSWD01000009">
    <property type="protein sequence ID" value="KAK3093483.1"/>
    <property type="molecule type" value="Genomic_DNA"/>
</dbReference>
<comment type="caution">
    <text evidence="3">The sequence shown here is derived from an EMBL/GenBank/DDBJ whole genome shotgun (WGS) entry which is preliminary data.</text>
</comment>
<dbReference type="GO" id="GO:0005509">
    <property type="term" value="F:calcium ion binding"/>
    <property type="evidence" value="ECO:0007669"/>
    <property type="project" value="InterPro"/>
</dbReference>
<dbReference type="Proteomes" id="UP001186944">
    <property type="component" value="Unassembled WGS sequence"/>
</dbReference>
<dbReference type="PROSITE" id="PS00018">
    <property type="entry name" value="EF_HAND_1"/>
    <property type="match status" value="1"/>
</dbReference>
<evidence type="ECO:0000259" key="2">
    <source>
        <dbReference type="PROSITE" id="PS50222"/>
    </source>
</evidence>
<dbReference type="PROSITE" id="PS50222">
    <property type="entry name" value="EF_HAND_2"/>
    <property type="match status" value="1"/>
</dbReference>
<evidence type="ECO:0000313" key="4">
    <source>
        <dbReference type="Proteomes" id="UP001186944"/>
    </source>
</evidence>
<feature type="signal peptide" evidence="1">
    <location>
        <begin position="1"/>
        <end position="15"/>
    </location>
</feature>
<keyword evidence="4" id="KW-1185">Reference proteome</keyword>
<gene>
    <name evidence="3" type="ORF">FSP39_016283</name>
</gene>
<dbReference type="AlphaFoldDB" id="A0AA88Y761"/>
<reference evidence="3" key="1">
    <citation type="submission" date="2019-08" db="EMBL/GenBank/DDBJ databases">
        <title>The improved chromosome-level genome for the pearl oyster Pinctada fucata martensii using PacBio sequencing and Hi-C.</title>
        <authorList>
            <person name="Zheng Z."/>
        </authorList>
    </citation>
    <scope>NUCLEOTIDE SEQUENCE</scope>
    <source>
        <strain evidence="3">ZZ-2019</strain>
        <tissue evidence="3">Adductor muscle</tissue>
    </source>
</reference>
<sequence length="229" mass="26053">MFVFLLSIAIFVVDAKPWAANEICHKTDGSSVRTYIEYGTAIVNAVSGNPTDLAILGTEYLTECLVKEYPRSKFLEGIHTGLQCAKTADDAISGYSSIKSWFRVKRGTKIVPSRHGGRLDITVVAGEFLLRSLNLTKEIPIKRVEGMDGDSQILPCKFDEYDQDRNNEVTNMEFDEFLHDKGFWPNELLFRILSRGHKVILPETFHRIAPSLHEYLKFERCQSQSELNF</sequence>
<feature type="chain" id="PRO_5041644323" description="EF-hand domain-containing protein" evidence="1">
    <location>
        <begin position="16"/>
        <end position="229"/>
    </location>
</feature>
<feature type="domain" description="EF-hand" evidence="2">
    <location>
        <begin position="149"/>
        <end position="184"/>
    </location>
</feature>